<dbReference type="RefSeq" id="WP_042444738.1">
    <property type="nucleotide sequence ID" value="NZ_BBPN01000007.1"/>
</dbReference>
<reference evidence="4" key="1">
    <citation type="submission" date="2016-10" db="EMBL/GenBank/DDBJ databases">
        <authorList>
            <person name="Varghese N."/>
        </authorList>
    </citation>
    <scope>NUCLEOTIDE SEQUENCE [LARGE SCALE GENOMIC DNA]</scope>
    <source>
        <strain evidence="4">DSM 45096 / BCRC 16803 / CGMCC 4.1857 / CIP 109030 / JCM 12277 / KCTC 19219 / NBRC 100920 / 33214</strain>
    </source>
</reference>
<feature type="compositionally biased region" description="Basic residues" evidence="1">
    <location>
        <begin position="20"/>
        <end position="31"/>
    </location>
</feature>
<keyword evidence="2" id="KW-1133">Transmembrane helix</keyword>
<feature type="compositionally biased region" description="Pro residues" evidence="1">
    <location>
        <begin position="1"/>
        <end position="17"/>
    </location>
</feature>
<dbReference type="OrthoDB" id="2955631at2"/>
<name>A0A1H7VZD0_STRJI</name>
<dbReference type="InterPro" id="IPR018723">
    <property type="entry name" value="DUF2254_membrane"/>
</dbReference>
<proteinExistence type="predicted"/>
<dbReference type="Proteomes" id="UP000183015">
    <property type="component" value="Unassembled WGS sequence"/>
</dbReference>
<evidence type="ECO:0000313" key="4">
    <source>
        <dbReference type="Proteomes" id="UP000183015"/>
    </source>
</evidence>
<feature type="transmembrane region" description="Helical" evidence="2">
    <location>
        <begin position="77"/>
        <end position="101"/>
    </location>
</feature>
<evidence type="ECO:0000256" key="2">
    <source>
        <dbReference type="SAM" id="Phobius"/>
    </source>
</evidence>
<feature type="region of interest" description="Disordered" evidence="1">
    <location>
        <begin position="1"/>
        <end position="31"/>
    </location>
</feature>
<evidence type="ECO:0000256" key="1">
    <source>
        <dbReference type="SAM" id="MobiDB-lite"/>
    </source>
</evidence>
<gene>
    <name evidence="3" type="ORF">SAMN05414137_119110</name>
</gene>
<evidence type="ECO:0000313" key="3">
    <source>
        <dbReference type="EMBL" id="SEM14591.1"/>
    </source>
</evidence>
<dbReference type="AlphaFoldDB" id="A0A1H7VZD0"/>
<feature type="transmembrane region" description="Helical" evidence="2">
    <location>
        <begin position="150"/>
        <end position="171"/>
    </location>
</feature>
<sequence length="447" mass="47366">MATPATPPAQPPEPVPAPARSRHPQKQRRRRLELSARNQLVALGIILMGTLLGWVVPHSESWLPKVGLTYDAGTAQAALAAIAGAMITLSGFVITALTLVLQTVQSMSPRLVGALRHMGRYLSLFALLVGTALYALVALSQISGDTVPRLTVTFAVGLVLGDAVAVLYMLASLRNAVTGGGLARAVGERLRQVVDASFPTRLDDAPTPITPSPATPLTWLEVPGPDRPGVLQSFDERHLVRLLARADARLELTVTVGEFVSSRTALGRLGVPSGAAAMPPRLPELVAACARYGPTRTVEQDPSYGFRLLADISIRALSPAVNDPTTAVQSLDQIEEGLLRIASRTLGPALLLDDDSIARVAYPAPEWPDLVALALDETLLYGAGNPQVVRRARALLDRVEAATPPERREALTARRALLDRLSSAALPDPFLHALASVPDPFGLGGPT</sequence>
<feature type="transmembrane region" description="Helical" evidence="2">
    <location>
        <begin position="38"/>
        <end position="57"/>
    </location>
</feature>
<dbReference type="eggNOG" id="COG4325">
    <property type="taxonomic scope" value="Bacteria"/>
</dbReference>
<organism evidence="3 4">
    <name type="scientific">Streptacidiphilus jiangxiensis</name>
    <dbReference type="NCBI Taxonomy" id="235985"/>
    <lineage>
        <taxon>Bacteria</taxon>
        <taxon>Bacillati</taxon>
        <taxon>Actinomycetota</taxon>
        <taxon>Actinomycetes</taxon>
        <taxon>Kitasatosporales</taxon>
        <taxon>Streptomycetaceae</taxon>
        <taxon>Streptacidiphilus</taxon>
    </lineage>
</organism>
<dbReference type="Pfam" id="PF10011">
    <property type="entry name" value="DUF2254"/>
    <property type="match status" value="1"/>
</dbReference>
<protein>
    <submittedName>
        <fullName evidence="3">Uncharacterized membrane protein</fullName>
    </submittedName>
</protein>
<dbReference type="EMBL" id="FOAZ01000019">
    <property type="protein sequence ID" value="SEM14591.1"/>
    <property type="molecule type" value="Genomic_DNA"/>
</dbReference>
<feature type="transmembrane region" description="Helical" evidence="2">
    <location>
        <begin position="121"/>
        <end position="144"/>
    </location>
</feature>
<keyword evidence="2" id="KW-0472">Membrane</keyword>
<dbReference type="STRING" id="235985.SAMN05414137_119110"/>
<keyword evidence="2" id="KW-0812">Transmembrane</keyword>
<keyword evidence="4" id="KW-1185">Reference proteome</keyword>
<accession>A0A1H7VZD0</accession>